<dbReference type="AlphaFoldDB" id="A0A916YLW6"/>
<reference evidence="1" key="2">
    <citation type="submission" date="2020-09" db="EMBL/GenBank/DDBJ databases">
        <authorList>
            <person name="Sun Q."/>
            <person name="Zhou Y."/>
        </authorList>
    </citation>
    <scope>NUCLEOTIDE SEQUENCE</scope>
    <source>
        <strain evidence="1">CGMCC 1.15178</strain>
    </source>
</reference>
<keyword evidence="2" id="KW-1185">Reference proteome</keyword>
<comment type="caution">
    <text evidence="1">The sequence shown here is derived from an EMBL/GenBank/DDBJ whole genome shotgun (WGS) entry which is preliminary data.</text>
</comment>
<gene>
    <name evidence="1" type="ORF">GCM10010911_07250</name>
</gene>
<dbReference type="EMBL" id="BMHP01000001">
    <property type="protein sequence ID" value="GGD52294.1"/>
    <property type="molecule type" value="Genomic_DNA"/>
</dbReference>
<reference evidence="1" key="1">
    <citation type="journal article" date="2014" name="Int. J. Syst. Evol. Microbiol.">
        <title>Complete genome sequence of Corynebacterium casei LMG S-19264T (=DSM 44701T), isolated from a smear-ripened cheese.</title>
        <authorList>
            <consortium name="US DOE Joint Genome Institute (JGI-PGF)"/>
            <person name="Walter F."/>
            <person name="Albersmeier A."/>
            <person name="Kalinowski J."/>
            <person name="Ruckert C."/>
        </authorList>
    </citation>
    <scope>NUCLEOTIDE SEQUENCE</scope>
    <source>
        <strain evidence="1">CGMCC 1.15178</strain>
    </source>
</reference>
<proteinExistence type="predicted"/>
<protein>
    <submittedName>
        <fullName evidence="1">Uncharacterized protein</fullName>
    </submittedName>
</protein>
<accession>A0A916YLW6</accession>
<name>A0A916YLW6_9BACL</name>
<dbReference type="Proteomes" id="UP000612456">
    <property type="component" value="Unassembled WGS sequence"/>
</dbReference>
<evidence type="ECO:0000313" key="2">
    <source>
        <dbReference type="Proteomes" id="UP000612456"/>
    </source>
</evidence>
<organism evidence="1 2">
    <name type="scientific">Paenibacillus nasutitermitis</name>
    <dbReference type="NCBI Taxonomy" id="1652958"/>
    <lineage>
        <taxon>Bacteria</taxon>
        <taxon>Bacillati</taxon>
        <taxon>Bacillota</taxon>
        <taxon>Bacilli</taxon>
        <taxon>Bacillales</taxon>
        <taxon>Paenibacillaceae</taxon>
        <taxon>Paenibacillus</taxon>
    </lineage>
</organism>
<sequence length="52" mass="6291">MVNRIKYLGDSIYIKNIDSYLNIYFELTKKMETIRNLTIKYKLNTFQKSNPI</sequence>
<evidence type="ECO:0000313" key="1">
    <source>
        <dbReference type="EMBL" id="GGD52294.1"/>
    </source>
</evidence>